<reference evidence="2 3" key="1">
    <citation type="submission" date="2013-01" db="EMBL/GenBank/DDBJ databases">
        <authorList>
            <person name="Harkins D.M."/>
            <person name="Durkin A.S."/>
            <person name="Brinkac L.M."/>
            <person name="Haft D.H."/>
            <person name="Selengut J.D."/>
            <person name="Sanka R."/>
            <person name="DePew J."/>
            <person name="Purushe J."/>
            <person name="Matthias M.A."/>
            <person name="Vinetz J.M."/>
            <person name="Sutton G.G."/>
            <person name="Nierman W.C."/>
            <person name="Fouts D.E."/>
        </authorList>
    </citation>
    <scope>NUCLEOTIDE SEQUENCE [LARGE SCALE GENOMIC DNA]</scope>
    <source>
        <strain evidence="2 3">ZUN142</strain>
    </source>
</reference>
<evidence type="ECO:0000256" key="1">
    <source>
        <dbReference type="SAM" id="Phobius"/>
    </source>
</evidence>
<evidence type="ECO:0000313" key="2">
    <source>
        <dbReference type="EMBL" id="EMO43026.1"/>
    </source>
</evidence>
<evidence type="ECO:0000313" key="3">
    <source>
        <dbReference type="Proteomes" id="UP000012153"/>
    </source>
</evidence>
<dbReference type="EMBL" id="AHOP02000001">
    <property type="protein sequence ID" value="EMO43026.1"/>
    <property type="molecule type" value="Genomic_DNA"/>
</dbReference>
<accession>M6UJS2</accession>
<comment type="caution">
    <text evidence="2">The sequence shown here is derived from an EMBL/GenBank/DDBJ whole genome shotgun (WGS) entry which is preliminary data.</text>
</comment>
<proteinExistence type="predicted"/>
<keyword evidence="1" id="KW-0472">Membrane</keyword>
<feature type="transmembrane region" description="Helical" evidence="1">
    <location>
        <begin position="345"/>
        <end position="368"/>
    </location>
</feature>
<protein>
    <submittedName>
        <fullName evidence="2">Putative membrane protein</fullName>
    </submittedName>
</protein>
<feature type="transmembrane region" description="Helical" evidence="1">
    <location>
        <begin position="6"/>
        <end position="22"/>
    </location>
</feature>
<organism evidence="2 3">
    <name type="scientific">Leptospira noguchii serovar Autumnalis str. ZUN142</name>
    <dbReference type="NCBI Taxonomy" id="1085540"/>
    <lineage>
        <taxon>Bacteria</taxon>
        <taxon>Pseudomonadati</taxon>
        <taxon>Spirochaetota</taxon>
        <taxon>Spirochaetia</taxon>
        <taxon>Leptospirales</taxon>
        <taxon>Leptospiraceae</taxon>
        <taxon>Leptospira</taxon>
    </lineage>
</organism>
<feature type="transmembrane region" description="Helical" evidence="1">
    <location>
        <begin position="397"/>
        <end position="419"/>
    </location>
</feature>
<keyword evidence="1" id="KW-0812">Transmembrane</keyword>
<feature type="transmembrane region" description="Helical" evidence="1">
    <location>
        <begin position="155"/>
        <end position="172"/>
    </location>
</feature>
<feature type="transmembrane region" description="Helical" evidence="1">
    <location>
        <begin position="296"/>
        <end position="315"/>
    </location>
</feature>
<feature type="transmembrane region" description="Helical" evidence="1">
    <location>
        <begin position="120"/>
        <end position="143"/>
    </location>
</feature>
<dbReference type="RefSeq" id="WP_004434481.1">
    <property type="nucleotide sequence ID" value="NZ_AHOP02000001.1"/>
</dbReference>
<keyword evidence="1" id="KW-1133">Transmembrane helix</keyword>
<gene>
    <name evidence="2" type="ORF">LEP1GSC186_2476</name>
</gene>
<dbReference type="AlphaFoldDB" id="M6UJS2"/>
<dbReference type="Proteomes" id="UP000012153">
    <property type="component" value="Unassembled WGS sequence"/>
</dbReference>
<feature type="transmembrane region" description="Helical" evidence="1">
    <location>
        <begin position="193"/>
        <end position="210"/>
    </location>
</feature>
<sequence length="434" mass="50774">MIIEFVLFIILFLLLLIIKFNIKGSKLEIDHNFLIILGFIYYWYLPFIAYETNNLEQSLLANYDFVLKFYERVSYEAKVWYLITSVLLILSFLLGEIIFRKQSHKWNLLKKQYNFSKTPIQLFFYGLVLFGIISLKYMFPVLFRGYSAISEWPLQRGWFISVNVSLIVLFCIHASSRVDLYDISGKWKDRVRIFLNQYLIISILFGFLMYSTGNRGYLTLSVISIILILQKVLKGFRLIPILLIICILAVFNAAWGHIRAQNPVTFFKIIQSFFMEPGYVGMTLISHLIRNEFSFIEFPIPLLGNIVGIIPSIIFPEKFKYIQAVTEMGKPISVFQGTTHNYVELMANFGLIGSMIFMFLLSLGLNFLKRNESLSGIYIAICSFLPFFFFRDLPNTLIKYIFEFTIILSILLYYSNFIIIRIKNRIISLNDETD</sequence>
<name>M6UJS2_9LEPT</name>
<feature type="transmembrane region" description="Helical" evidence="1">
    <location>
        <begin position="34"/>
        <end position="50"/>
    </location>
</feature>
<feature type="transmembrane region" description="Helical" evidence="1">
    <location>
        <begin position="79"/>
        <end position="99"/>
    </location>
</feature>
<feature type="transmembrane region" description="Helical" evidence="1">
    <location>
        <begin position="375"/>
        <end position="391"/>
    </location>
</feature>
<feature type="transmembrane region" description="Helical" evidence="1">
    <location>
        <begin position="238"/>
        <end position="258"/>
    </location>
</feature>